<protein>
    <submittedName>
        <fullName evidence="1">Carbonic anhydrase/acetyltransferase-like protein (Isoleucine patch superfamily)</fullName>
    </submittedName>
</protein>
<dbReference type="OrthoDB" id="9803036at2"/>
<evidence type="ECO:0000313" key="1">
    <source>
        <dbReference type="EMBL" id="TCP35339.1"/>
    </source>
</evidence>
<dbReference type="SUPFAM" id="SSF51161">
    <property type="entry name" value="Trimeric LpxA-like enzymes"/>
    <property type="match status" value="1"/>
</dbReference>
<dbReference type="InterPro" id="IPR047324">
    <property type="entry name" value="LbH_gamma_CA-like"/>
</dbReference>
<organism evidence="1 2">
    <name type="scientific">Rhodothalassium salexigens DSM 2132</name>
    <dbReference type="NCBI Taxonomy" id="1188247"/>
    <lineage>
        <taxon>Bacteria</taxon>
        <taxon>Pseudomonadati</taxon>
        <taxon>Pseudomonadota</taxon>
        <taxon>Alphaproteobacteria</taxon>
        <taxon>Rhodothalassiales</taxon>
        <taxon>Rhodothalassiaceae</taxon>
        <taxon>Rhodothalassium</taxon>
    </lineage>
</organism>
<dbReference type="RefSeq" id="WP_132708235.1">
    <property type="nucleotide sequence ID" value="NZ_JACIGF010000004.1"/>
</dbReference>
<dbReference type="InterPro" id="IPR011004">
    <property type="entry name" value="Trimer_LpxA-like_sf"/>
</dbReference>
<gene>
    <name evidence="1" type="ORF">EV659_104191</name>
</gene>
<keyword evidence="2" id="KW-1185">Reference proteome</keyword>
<dbReference type="Gene3D" id="2.160.10.10">
    <property type="entry name" value="Hexapeptide repeat proteins"/>
    <property type="match status" value="1"/>
</dbReference>
<dbReference type="PANTHER" id="PTHR13061:SF29">
    <property type="entry name" value="GAMMA CARBONIC ANHYDRASE-LIKE 1, MITOCHONDRIAL-RELATED"/>
    <property type="match status" value="1"/>
</dbReference>
<comment type="caution">
    <text evidence="1">The sequence shown here is derived from an EMBL/GenBank/DDBJ whole genome shotgun (WGS) entry which is preliminary data.</text>
</comment>
<name>A0A4R2PIM9_RHOSA</name>
<evidence type="ECO:0000313" key="2">
    <source>
        <dbReference type="Proteomes" id="UP000295399"/>
    </source>
</evidence>
<dbReference type="FunCoup" id="A0A4R2PIM9">
    <property type="interactions" value="381"/>
</dbReference>
<reference evidence="1 2" key="1">
    <citation type="submission" date="2019-03" db="EMBL/GenBank/DDBJ databases">
        <title>Genomic Encyclopedia of Type Strains, Phase IV (KMG-IV): sequencing the most valuable type-strain genomes for metagenomic binning, comparative biology and taxonomic classification.</title>
        <authorList>
            <person name="Goeker M."/>
        </authorList>
    </citation>
    <scope>NUCLEOTIDE SEQUENCE [LARGE SCALE GENOMIC DNA]</scope>
    <source>
        <strain evidence="1 2">DSM 2132</strain>
    </source>
</reference>
<accession>A0A4R2PIM9</accession>
<dbReference type="GO" id="GO:0016740">
    <property type="term" value="F:transferase activity"/>
    <property type="evidence" value="ECO:0007669"/>
    <property type="project" value="UniProtKB-KW"/>
</dbReference>
<dbReference type="PANTHER" id="PTHR13061">
    <property type="entry name" value="DYNACTIN SUBUNIT P25"/>
    <property type="match status" value="1"/>
</dbReference>
<dbReference type="Proteomes" id="UP000295399">
    <property type="component" value="Unassembled WGS sequence"/>
</dbReference>
<dbReference type="InterPro" id="IPR050484">
    <property type="entry name" value="Transf_Hexapept/Carb_Anhydrase"/>
</dbReference>
<keyword evidence="1" id="KW-0808">Transferase</keyword>
<dbReference type="EMBL" id="SLXO01000004">
    <property type="protein sequence ID" value="TCP35339.1"/>
    <property type="molecule type" value="Genomic_DNA"/>
</dbReference>
<dbReference type="Pfam" id="PF00132">
    <property type="entry name" value="Hexapep"/>
    <property type="match status" value="1"/>
</dbReference>
<sequence>MTRSIYSLDGIEPDIERAAFIAPDATLVGRVRLCTGASIWYHATLRGDNEWIEIGADSNIQDNSVLHTDMGAPLTVGEGVTVGHRVTLHGCTVEDGALVGMGSIVLNHATIGAGAILGAGSLVPEGKEIPAGVLAVGSPARVVRDLKPQEVNLLKASAVHYVQNARRHHDGVVPMAGACAPSVSRGATV</sequence>
<proteinExistence type="predicted"/>
<dbReference type="InterPro" id="IPR001451">
    <property type="entry name" value="Hexapep"/>
</dbReference>
<dbReference type="InParanoid" id="A0A4R2PIM9"/>
<dbReference type="CDD" id="cd04645">
    <property type="entry name" value="LbH_gamma_CA_like"/>
    <property type="match status" value="1"/>
</dbReference>
<dbReference type="AlphaFoldDB" id="A0A4R2PIM9"/>